<protein>
    <submittedName>
        <fullName evidence="1">Uncharacterized protein</fullName>
    </submittedName>
</protein>
<dbReference type="AlphaFoldDB" id="A0A645H6X8"/>
<gene>
    <name evidence="1" type="ORF">SDC9_181953</name>
</gene>
<comment type="caution">
    <text evidence="1">The sequence shown here is derived from an EMBL/GenBank/DDBJ whole genome shotgun (WGS) entry which is preliminary data.</text>
</comment>
<dbReference type="EMBL" id="VSSQ01087510">
    <property type="protein sequence ID" value="MPN34460.1"/>
    <property type="molecule type" value="Genomic_DNA"/>
</dbReference>
<proteinExistence type="predicted"/>
<sequence length="111" mass="12788">MISKKDQHNILFFIHELNTPDILGPGLAFDSLTGSLFLNYAEGFMPSVCLLAKNRLEVPFGCSDRLDSEILYKNVKDCRADKCWKRGTEPYVLYSKVKQREKDTYRLLLVP</sequence>
<organism evidence="1">
    <name type="scientific">bioreactor metagenome</name>
    <dbReference type="NCBI Taxonomy" id="1076179"/>
    <lineage>
        <taxon>unclassified sequences</taxon>
        <taxon>metagenomes</taxon>
        <taxon>ecological metagenomes</taxon>
    </lineage>
</organism>
<name>A0A645H6X8_9ZZZZ</name>
<reference evidence="1" key="1">
    <citation type="submission" date="2019-08" db="EMBL/GenBank/DDBJ databases">
        <authorList>
            <person name="Kucharzyk K."/>
            <person name="Murdoch R.W."/>
            <person name="Higgins S."/>
            <person name="Loffler F."/>
        </authorList>
    </citation>
    <scope>NUCLEOTIDE SEQUENCE</scope>
</reference>
<evidence type="ECO:0000313" key="1">
    <source>
        <dbReference type="EMBL" id="MPN34460.1"/>
    </source>
</evidence>
<accession>A0A645H6X8</accession>